<feature type="compositionally biased region" description="Polar residues" evidence="1">
    <location>
        <begin position="530"/>
        <end position="542"/>
    </location>
</feature>
<evidence type="ECO:0000259" key="2">
    <source>
        <dbReference type="PROSITE" id="PS50181"/>
    </source>
</evidence>
<dbReference type="InterPro" id="IPR001810">
    <property type="entry name" value="F-box_dom"/>
</dbReference>
<dbReference type="EMBL" id="AVOT02005063">
    <property type="protein sequence ID" value="MBW0478115.1"/>
    <property type="molecule type" value="Genomic_DNA"/>
</dbReference>
<dbReference type="Proteomes" id="UP000765509">
    <property type="component" value="Unassembled WGS sequence"/>
</dbReference>
<feature type="compositionally biased region" description="Polar residues" evidence="1">
    <location>
        <begin position="964"/>
        <end position="985"/>
    </location>
</feature>
<feature type="compositionally biased region" description="Basic and acidic residues" evidence="1">
    <location>
        <begin position="929"/>
        <end position="938"/>
    </location>
</feature>
<feature type="domain" description="F-box" evidence="2">
    <location>
        <begin position="1057"/>
        <end position="1107"/>
    </location>
</feature>
<proteinExistence type="predicted"/>
<comment type="caution">
    <text evidence="3">The sequence shown here is derived from an EMBL/GenBank/DDBJ whole genome shotgun (WGS) entry which is preliminary data.</text>
</comment>
<dbReference type="OrthoDB" id="3365519at2759"/>
<feature type="region of interest" description="Disordered" evidence="1">
    <location>
        <begin position="713"/>
        <end position="742"/>
    </location>
</feature>
<evidence type="ECO:0000256" key="1">
    <source>
        <dbReference type="SAM" id="MobiDB-lite"/>
    </source>
</evidence>
<evidence type="ECO:0000313" key="4">
    <source>
        <dbReference type="Proteomes" id="UP000765509"/>
    </source>
</evidence>
<feature type="region of interest" description="Disordered" evidence="1">
    <location>
        <begin position="480"/>
        <end position="550"/>
    </location>
</feature>
<name>A0A9Q3C7I2_9BASI</name>
<feature type="compositionally biased region" description="Polar residues" evidence="1">
    <location>
        <begin position="482"/>
        <end position="495"/>
    </location>
</feature>
<keyword evidence="4" id="KW-1185">Reference proteome</keyword>
<feature type="compositionally biased region" description="Polar residues" evidence="1">
    <location>
        <begin position="939"/>
        <end position="952"/>
    </location>
</feature>
<reference evidence="3" key="1">
    <citation type="submission" date="2021-03" db="EMBL/GenBank/DDBJ databases">
        <title>Draft genome sequence of rust myrtle Austropuccinia psidii MF-1, a brazilian biotype.</title>
        <authorList>
            <person name="Quecine M.C."/>
            <person name="Pachon D.M.R."/>
            <person name="Bonatelli M.L."/>
            <person name="Correr F.H."/>
            <person name="Franceschini L.M."/>
            <person name="Leite T.F."/>
            <person name="Margarido G.R.A."/>
            <person name="Almeida C.A."/>
            <person name="Ferrarezi J.A."/>
            <person name="Labate C.A."/>
        </authorList>
    </citation>
    <scope>NUCLEOTIDE SEQUENCE</scope>
    <source>
        <strain evidence="3">MF-1</strain>
    </source>
</reference>
<feature type="region of interest" description="Disordered" evidence="1">
    <location>
        <begin position="929"/>
        <end position="985"/>
    </location>
</feature>
<sequence length="1524" mass="171369">MQALSEQAIIAYQNTSVTWAPTHHFANQHRHQNTPACNATRCSSWNLASDSRQFGRRILTQGSSIFTQRMSSTNFSQFQLSAGAGAEFYEMLKEVRLKKIFPFATHSQNSRSLPTRDCSLPDSFSPCSSFLSSMASIKAAQCAPSETKPKRASTGLLAFAIQNRSSSCLFTSPAADGDIPLNELSPHQHLRLSQATQFSELKCIPDNPTHPLVINENLLTKVMFGNTEAHTIREIGSNAGPIPNVNITNSQVSSTSATSPAILTPSVIELIPRYRLSHKLRRKPLGPFLTKALPPLPTETRPHNFIANQENISLSTHRTKVHFSDSVQGPKGSGSVELSNQKGKQFSYSNQTPGSVESSSAFSASCCSASKIESYADTSSTYDKHSSDNSLRAIRLHNSMEPEAGTFSQKHYRVRNSLEFRKKRSATESMQKRSLSLCNPNSSLEKFPQTHFKSHSGSSILLGVGNVPLNQELEEIRKALSARQSNSQPETSAKTNPCDPTDKNFLPETVNSSENTSQTTQGATLPRVNLKTTKTGYSNCPNRQKREQKNTNSISLEFIKKGLVSQNSLQDDQRSLSQNMPCALTNSDLSISINQDLQLNLGASPKKLKVLHNVCEVQPTFKGHKKTRSSSTTQETIKASLRASLELEAHFKETTRKCKHFSMMRTFGEQDTRIDAAKTVQHFLGDSNTKALRQSCESRPYSPLNVFWGVSSPASTSPPLQPKRSLSPSSKASESPSNFDLPESDFLTNITHSYIKLGQSASGDSEKENKTLGCTQSKLDIEEAVPLAQKILLADRRHSKEFSKESLTGVLRKLSSSSSEAPSTTTQLEFSPSTDVELCLRDLQGDSKQRSFTTPSSGTNASSWCLNSTDTPRRLSILDMPTRSVYEIPSSKDEADNCVSEPQPNFISETEKVSLSYLAEEGLSKRDQEHLEGKEKMSHNQISSILSVPSLTSRKRTQERKNTKTSVFSGSNTQTNFTHKNNSLENKPWNELYTKSVKEKRMPFEGSPHDSKESQWSKNISNLEGSKLSFRQRRSQSYNKLQINRNLLMDSPKNLFEHCLLEFPRTVLCRILNELNYLDFLVLMKISQKLRLGLSDGDAKEVILKRFLGAVGYRPSIPILDTEGKDLNLKTQGESSTMPHELALKERLMKNRLLPKTLDSTNSKTLQNSVLISITLSDLQKFYTRLEYEESELFELATQAKLGLLASPTIKILRESMRAFNKLLMRMRSQPDEQRNYFPAVVSCKNYLRKPLRTLYVRGKPAILQVWVPTVNQSLSVEELMECEREIWRSGIHYYLKRGDVCWNVAMGNVANQGRLIYDGKRLKQLEFLWDPIGHLPHWLNMFTLPPSFYHHIITASKTAPVFYLDMTDFKDEAMKNLNICNDQVSESFHDSQSRFLGLRARRSVYRSCVDIKPGSKTGMLKRVAEFDFPYQDEGLVHPKWFGKLIIEIEGTEDETRRLLEMCTEPKLKDFVVTELAPGTTHHSNKRQHQQIAQNMRCAQLSPWRILRERSSLGEIWIQPLFHS</sequence>
<gene>
    <name evidence="3" type="ORF">O181_017830</name>
</gene>
<accession>A0A9Q3C7I2</accession>
<feature type="compositionally biased region" description="Polar residues" evidence="1">
    <location>
        <begin position="509"/>
        <end position="523"/>
    </location>
</feature>
<protein>
    <recommendedName>
        <fullName evidence="2">F-box domain-containing protein</fullName>
    </recommendedName>
</protein>
<dbReference type="PROSITE" id="PS50181">
    <property type="entry name" value="FBOX"/>
    <property type="match status" value="1"/>
</dbReference>
<organism evidence="3 4">
    <name type="scientific">Austropuccinia psidii MF-1</name>
    <dbReference type="NCBI Taxonomy" id="1389203"/>
    <lineage>
        <taxon>Eukaryota</taxon>
        <taxon>Fungi</taxon>
        <taxon>Dikarya</taxon>
        <taxon>Basidiomycota</taxon>
        <taxon>Pucciniomycotina</taxon>
        <taxon>Pucciniomycetes</taxon>
        <taxon>Pucciniales</taxon>
        <taxon>Sphaerophragmiaceae</taxon>
        <taxon>Austropuccinia</taxon>
    </lineage>
</organism>
<evidence type="ECO:0000313" key="3">
    <source>
        <dbReference type="EMBL" id="MBW0478115.1"/>
    </source>
</evidence>
<feature type="compositionally biased region" description="Low complexity" evidence="1">
    <location>
        <begin position="722"/>
        <end position="737"/>
    </location>
</feature>